<dbReference type="KEGG" id="cpi:Cpin_5122"/>
<evidence type="ECO:0000256" key="1">
    <source>
        <dbReference type="ARBA" id="ARBA00010088"/>
    </source>
</evidence>
<evidence type="ECO:0000313" key="5">
    <source>
        <dbReference type="EMBL" id="ACU62554.1"/>
    </source>
</evidence>
<evidence type="ECO:0000256" key="2">
    <source>
        <dbReference type="ARBA" id="ARBA00022801"/>
    </source>
</evidence>
<keyword evidence="3" id="KW-0732">Signal</keyword>
<dbReference type="InterPro" id="IPR029058">
    <property type="entry name" value="AB_hydrolase_fold"/>
</dbReference>
<dbReference type="PANTHER" id="PTHR43798:SF31">
    <property type="entry name" value="AB HYDROLASE SUPERFAMILY PROTEIN YCLE"/>
    <property type="match status" value="1"/>
</dbReference>
<sequence length="302" mass="33475">MNMSKIATLFLFLLLTTNQVFSQLKTKPDTTIVTSDGVKLFLKVSGHGKPCIFVHGGPGAWSKSFEALGGNVLEENLAMYYYDQRGSGRSTSPANKDYSLARMVEDIEDVRRVTGADKIYLLAHSFGGIPAYQYARKYPAHVAGLILLNATLSINHSLLNQIGYINKILGTSFTTADTNAIVPTYVAAITALREKGRGFQMLSDNSSNVALLDSIDRSAPRNYDFGRVALSMPEYFTDFRLSTADLNVPVLVISGAADHNIGPDHYRSFRFPNQRLNIIQGGHLLYYEKNTDFKRAVTRFLQ</sequence>
<dbReference type="GO" id="GO:0016020">
    <property type="term" value="C:membrane"/>
    <property type="evidence" value="ECO:0007669"/>
    <property type="project" value="TreeGrafter"/>
</dbReference>
<dbReference type="PANTHER" id="PTHR43798">
    <property type="entry name" value="MONOACYLGLYCEROL LIPASE"/>
    <property type="match status" value="1"/>
</dbReference>
<keyword evidence="2 5" id="KW-0378">Hydrolase</keyword>
<dbReference type="InterPro" id="IPR050266">
    <property type="entry name" value="AB_hydrolase_sf"/>
</dbReference>
<gene>
    <name evidence="5" type="ordered locus">Cpin_5122</name>
</gene>
<dbReference type="GO" id="GO:0008233">
    <property type="term" value="F:peptidase activity"/>
    <property type="evidence" value="ECO:0007669"/>
    <property type="project" value="InterPro"/>
</dbReference>
<reference evidence="5 6" key="2">
    <citation type="journal article" date="2010" name="Stand. Genomic Sci.">
        <title>Complete genome sequence of Chitinophaga pinensis type strain (UQM 2034).</title>
        <authorList>
            <person name="Glavina Del Rio T."/>
            <person name="Abt B."/>
            <person name="Spring S."/>
            <person name="Lapidus A."/>
            <person name="Nolan M."/>
            <person name="Tice H."/>
            <person name="Copeland A."/>
            <person name="Cheng J.F."/>
            <person name="Chen F."/>
            <person name="Bruce D."/>
            <person name="Goodwin L."/>
            <person name="Pitluck S."/>
            <person name="Ivanova N."/>
            <person name="Mavromatis K."/>
            <person name="Mikhailova N."/>
            <person name="Pati A."/>
            <person name="Chen A."/>
            <person name="Palaniappan K."/>
            <person name="Land M."/>
            <person name="Hauser L."/>
            <person name="Chang Y.J."/>
            <person name="Jeffries C.D."/>
            <person name="Chain P."/>
            <person name="Saunders E."/>
            <person name="Detter J.C."/>
            <person name="Brettin T."/>
            <person name="Rohde M."/>
            <person name="Goker M."/>
            <person name="Bristow J."/>
            <person name="Eisen J.A."/>
            <person name="Markowitz V."/>
            <person name="Hugenholtz P."/>
            <person name="Kyrpides N.C."/>
            <person name="Klenk H.P."/>
            <person name="Lucas S."/>
        </authorList>
    </citation>
    <scope>NUCLEOTIDE SEQUENCE [LARGE SCALE GENOMIC DNA]</scope>
    <source>
        <strain evidence="6">ATCC 43595 / DSM 2588 / LMG 13176 / NBRC 15968 / NCIMB 11800 / UQM 2034</strain>
    </source>
</reference>
<dbReference type="GO" id="GO:0006508">
    <property type="term" value="P:proteolysis"/>
    <property type="evidence" value="ECO:0007669"/>
    <property type="project" value="InterPro"/>
</dbReference>
<reference evidence="6" key="1">
    <citation type="submission" date="2009-08" db="EMBL/GenBank/DDBJ databases">
        <title>The complete genome of Chitinophaga pinensis DSM 2588.</title>
        <authorList>
            <consortium name="US DOE Joint Genome Institute (JGI-PGF)"/>
            <person name="Lucas S."/>
            <person name="Copeland A."/>
            <person name="Lapidus A."/>
            <person name="Glavina del Rio T."/>
            <person name="Dalin E."/>
            <person name="Tice H."/>
            <person name="Bruce D."/>
            <person name="Goodwin L."/>
            <person name="Pitluck S."/>
            <person name="Kyrpides N."/>
            <person name="Mavromatis K."/>
            <person name="Ivanova N."/>
            <person name="Mikhailova N."/>
            <person name="Sims D."/>
            <person name="Meinche L."/>
            <person name="Brettin T."/>
            <person name="Detter J.C."/>
            <person name="Han C."/>
            <person name="Larimer F."/>
            <person name="Land M."/>
            <person name="Hauser L."/>
            <person name="Markowitz V."/>
            <person name="Cheng J.-F."/>
            <person name="Hugenholtz P."/>
            <person name="Woyke T."/>
            <person name="Wu D."/>
            <person name="Spring S."/>
            <person name="Klenk H.-P."/>
            <person name="Eisen J.A."/>
        </authorList>
    </citation>
    <scope>NUCLEOTIDE SEQUENCE [LARGE SCALE GENOMIC DNA]</scope>
    <source>
        <strain evidence="6">ATCC 43595 / DSM 2588 / LMG 13176 / NBRC 15968 / NCIMB 11800 / UQM 2034</strain>
    </source>
</reference>
<dbReference type="PRINTS" id="PR00793">
    <property type="entry name" value="PROAMNOPTASE"/>
</dbReference>
<dbReference type="Pfam" id="PF00561">
    <property type="entry name" value="Abhydrolase_1"/>
    <property type="match status" value="1"/>
</dbReference>
<evidence type="ECO:0000259" key="4">
    <source>
        <dbReference type="Pfam" id="PF00561"/>
    </source>
</evidence>
<dbReference type="InterPro" id="IPR000073">
    <property type="entry name" value="AB_hydrolase_1"/>
</dbReference>
<organism evidence="5 6">
    <name type="scientific">Chitinophaga pinensis (strain ATCC 43595 / DSM 2588 / LMG 13176 / NBRC 15968 / NCIMB 11800 / UQM 2034)</name>
    <dbReference type="NCBI Taxonomy" id="485918"/>
    <lineage>
        <taxon>Bacteria</taxon>
        <taxon>Pseudomonadati</taxon>
        <taxon>Bacteroidota</taxon>
        <taxon>Chitinophagia</taxon>
        <taxon>Chitinophagales</taxon>
        <taxon>Chitinophagaceae</taxon>
        <taxon>Chitinophaga</taxon>
    </lineage>
</organism>
<dbReference type="InterPro" id="IPR002410">
    <property type="entry name" value="Peptidase_S33"/>
</dbReference>
<proteinExistence type="inferred from homology"/>
<dbReference type="Proteomes" id="UP000002215">
    <property type="component" value="Chromosome"/>
</dbReference>
<evidence type="ECO:0000256" key="3">
    <source>
        <dbReference type="SAM" id="SignalP"/>
    </source>
</evidence>
<dbReference type="OrthoDB" id="9796770at2"/>
<dbReference type="EMBL" id="CP001699">
    <property type="protein sequence ID" value="ACU62554.1"/>
    <property type="molecule type" value="Genomic_DNA"/>
</dbReference>
<feature type="signal peptide" evidence="3">
    <location>
        <begin position="1"/>
        <end position="22"/>
    </location>
</feature>
<name>A0A979GXH6_CHIPD</name>
<feature type="domain" description="AB hydrolase-1" evidence="4">
    <location>
        <begin position="52"/>
        <end position="289"/>
    </location>
</feature>
<protein>
    <submittedName>
        <fullName evidence="5">Alpha/beta hydrolase fold protein</fullName>
    </submittedName>
</protein>
<dbReference type="RefSeq" id="WP_012792722.1">
    <property type="nucleotide sequence ID" value="NC_013132.1"/>
</dbReference>
<dbReference type="AlphaFoldDB" id="A0A979GXH6"/>
<dbReference type="Gene3D" id="3.40.50.1820">
    <property type="entry name" value="alpha/beta hydrolase"/>
    <property type="match status" value="1"/>
</dbReference>
<accession>A0A979GXH6</accession>
<comment type="similarity">
    <text evidence="1">Belongs to the peptidase S33 family.</text>
</comment>
<dbReference type="SUPFAM" id="SSF53474">
    <property type="entry name" value="alpha/beta-Hydrolases"/>
    <property type="match status" value="1"/>
</dbReference>
<feature type="chain" id="PRO_5036757466" evidence="3">
    <location>
        <begin position="23"/>
        <end position="302"/>
    </location>
</feature>
<evidence type="ECO:0000313" key="6">
    <source>
        <dbReference type="Proteomes" id="UP000002215"/>
    </source>
</evidence>